<dbReference type="PANTHER" id="PTHR44688:SF16">
    <property type="entry name" value="DNA-BINDING TRANSCRIPTIONAL ACTIVATOR DEVR_DOSR"/>
    <property type="match status" value="1"/>
</dbReference>
<name>C6C6M7_MUSP7</name>
<evidence type="ECO:0000313" key="6">
    <source>
        <dbReference type="Proteomes" id="UP000002734"/>
    </source>
</evidence>
<dbReference type="InterPro" id="IPR016032">
    <property type="entry name" value="Sig_transdc_resp-reg_C-effctor"/>
</dbReference>
<accession>C6C6M7</accession>
<sequence>MVVSLPEVDFIRAAIQNHLARNLQCYSGLKYAYLIMNKRFPTDMVIISNYPSEWVNTYKKRNYNSIDPVILTAVNKVSPFSWNDNMVRNSRLKLPQLFEHARQYDICNGYTFVLHDQNNHMATLSLAADNIENMIHGNQEKLQMLLIATHEKTLSLYRELAESRQHRSNDMLFSERENDILYWASMGKTYQEIALILGIKTSTVKFHIGNVVRKLGVTNAKHAIRMGIEMNLIRRV</sequence>
<dbReference type="RefSeq" id="WP_012763769.1">
    <property type="nucleotide sequence ID" value="NC_012880.1"/>
</dbReference>
<evidence type="ECO:0000256" key="1">
    <source>
        <dbReference type="ARBA" id="ARBA00023015"/>
    </source>
</evidence>
<dbReference type="SMART" id="SM00421">
    <property type="entry name" value="HTH_LUXR"/>
    <property type="match status" value="1"/>
</dbReference>
<keyword evidence="3" id="KW-0804">Transcription</keyword>
<dbReference type="InterPro" id="IPR000792">
    <property type="entry name" value="Tscrpt_reg_LuxR_C"/>
</dbReference>
<dbReference type="KEGG" id="dda:Dd703_0127"/>
<dbReference type="Gene3D" id="1.10.10.10">
    <property type="entry name" value="Winged helix-like DNA-binding domain superfamily/Winged helix DNA-binding domain"/>
    <property type="match status" value="1"/>
</dbReference>
<dbReference type="InterPro" id="IPR036388">
    <property type="entry name" value="WH-like_DNA-bd_sf"/>
</dbReference>
<dbReference type="GO" id="GO:0003677">
    <property type="term" value="F:DNA binding"/>
    <property type="evidence" value="ECO:0007669"/>
    <property type="project" value="UniProtKB-KW"/>
</dbReference>
<evidence type="ECO:0000313" key="5">
    <source>
        <dbReference type="EMBL" id="ACS83946.1"/>
    </source>
</evidence>
<dbReference type="PROSITE" id="PS00622">
    <property type="entry name" value="HTH_LUXR_1"/>
    <property type="match status" value="1"/>
</dbReference>
<dbReference type="EMBL" id="CP001654">
    <property type="protein sequence ID" value="ACS83946.1"/>
    <property type="molecule type" value="Genomic_DNA"/>
</dbReference>
<dbReference type="InterPro" id="IPR036693">
    <property type="entry name" value="TF_LuxR_autoind-bd_dom_sf"/>
</dbReference>
<dbReference type="InterPro" id="IPR005143">
    <property type="entry name" value="TF_LuxR_autoind-bd_dom"/>
</dbReference>
<evidence type="ECO:0000256" key="2">
    <source>
        <dbReference type="ARBA" id="ARBA00023125"/>
    </source>
</evidence>
<keyword evidence="1" id="KW-0805">Transcription regulation</keyword>
<reference evidence="5" key="1">
    <citation type="submission" date="2009-06" db="EMBL/GenBank/DDBJ databases">
        <title>Complete sequence of Dickeya dadantii Ech703.</title>
        <authorList>
            <consortium name="US DOE Joint Genome Institute"/>
            <person name="Lucas S."/>
            <person name="Copeland A."/>
            <person name="Lapidus A."/>
            <person name="Glavina del Rio T."/>
            <person name="Dalin E."/>
            <person name="Tice H."/>
            <person name="Bruce D."/>
            <person name="Goodwin L."/>
            <person name="Pitluck S."/>
            <person name="Chertkov O."/>
            <person name="Brettin T."/>
            <person name="Detter J.C."/>
            <person name="Han C."/>
            <person name="Larimer F."/>
            <person name="Land M."/>
            <person name="Hauser L."/>
            <person name="Kyrpides N."/>
            <person name="Mikhailova N."/>
            <person name="Balakrishnan V."/>
            <person name="Glasner J."/>
            <person name="Perna N.T."/>
        </authorList>
    </citation>
    <scope>NUCLEOTIDE SEQUENCE [LARGE SCALE GENOMIC DNA]</scope>
    <source>
        <strain evidence="5">Ech703</strain>
    </source>
</reference>
<dbReference type="Pfam" id="PF03472">
    <property type="entry name" value="Autoind_bind"/>
    <property type="match status" value="1"/>
</dbReference>
<keyword evidence="2" id="KW-0238">DNA-binding</keyword>
<proteinExistence type="predicted"/>
<feature type="domain" description="HTH luxR-type" evidence="4">
    <location>
        <begin position="166"/>
        <end position="231"/>
    </location>
</feature>
<dbReference type="Gene3D" id="3.30.450.80">
    <property type="entry name" value="Transcription factor LuxR-like, autoinducer-binding domain"/>
    <property type="match status" value="1"/>
</dbReference>
<dbReference type="SUPFAM" id="SSF46894">
    <property type="entry name" value="C-terminal effector domain of the bipartite response regulators"/>
    <property type="match status" value="1"/>
</dbReference>
<organism evidence="5 6">
    <name type="scientific">Musicola paradisiaca (strain Ech703)</name>
    <name type="common">Dickeya paradisiaca</name>
    <name type="synonym">Dickeya dadantii</name>
    <dbReference type="NCBI Taxonomy" id="579405"/>
    <lineage>
        <taxon>Bacteria</taxon>
        <taxon>Pseudomonadati</taxon>
        <taxon>Pseudomonadota</taxon>
        <taxon>Gammaproteobacteria</taxon>
        <taxon>Enterobacterales</taxon>
        <taxon>Pectobacteriaceae</taxon>
        <taxon>Musicola</taxon>
    </lineage>
</organism>
<keyword evidence="6" id="KW-1185">Reference proteome</keyword>
<dbReference type="eggNOG" id="COG2771">
    <property type="taxonomic scope" value="Bacteria"/>
</dbReference>
<dbReference type="PANTHER" id="PTHR44688">
    <property type="entry name" value="DNA-BINDING TRANSCRIPTIONAL ACTIVATOR DEVR_DOSR"/>
    <property type="match status" value="1"/>
</dbReference>
<dbReference type="CDD" id="cd06170">
    <property type="entry name" value="LuxR_C_like"/>
    <property type="match status" value="1"/>
</dbReference>
<gene>
    <name evidence="5" type="ordered locus">Dd703_0127</name>
</gene>
<dbReference type="PRINTS" id="PR00038">
    <property type="entry name" value="HTHLUXR"/>
</dbReference>
<evidence type="ECO:0000256" key="3">
    <source>
        <dbReference type="ARBA" id="ARBA00023163"/>
    </source>
</evidence>
<dbReference type="PROSITE" id="PS50043">
    <property type="entry name" value="HTH_LUXR_2"/>
    <property type="match status" value="1"/>
</dbReference>
<dbReference type="Pfam" id="PF00196">
    <property type="entry name" value="GerE"/>
    <property type="match status" value="1"/>
</dbReference>
<dbReference type="STRING" id="579405.Dd703_0127"/>
<dbReference type="GO" id="GO:0006355">
    <property type="term" value="P:regulation of DNA-templated transcription"/>
    <property type="evidence" value="ECO:0007669"/>
    <property type="project" value="InterPro"/>
</dbReference>
<dbReference type="AlphaFoldDB" id="C6C6M7"/>
<protein>
    <submittedName>
        <fullName evidence="5">Transcriptional regulator, LuxR family</fullName>
    </submittedName>
</protein>
<evidence type="ECO:0000259" key="4">
    <source>
        <dbReference type="PROSITE" id="PS50043"/>
    </source>
</evidence>
<dbReference type="Proteomes" id="UP000002734">
    <property type="component" value="Chromosome"/>
</dbReference>
<dbReference type="SUPFAM" id="SSF75516">
    <property type="entry name" value="Pheromone-binding domain of LuxR-like quorum-sensing transcription factors"/>
    <property type="match status" value="1"/>
</dbReference>
<dbReference type="HOGENOM" id="CLU_072786_5_0_6"/>